<organism evidence="1 2">
    <name type="scientific">Pseudooceanicola atlanticus</name>
    <dbReference type="NCBI Taxonomy" id="1461694"/>
    <lineage>
        <taxon>Bacteria</taxon>
        <taxon>Pseudomonadati</taxon>
        <taxon>Pseudomonadota</taxon>
        <taxon>Alphaproteobacteria</taxon>
        <taxon>Rhodobacterales</taxon>
        <taxon>Paracoccaceae</taxon>
        <taxon>Pseudooceanicola</taxon>
    </lineage>
</organism>
<dbReference type="STRING" id="1461694.ATO9_05925"/>
<dbReference type="EMBL" id="AQQX01000002">
    <property type="protein sequence ID" value="KGM49556.1"/>
    <property type="molecule type" value="Genomic_DNA"/>
</dbReference>
<gene>
    <name evidence="1" type="ORF">ATO9_05925</name>
</gene>
<evidence type="ECO:0000313" key="1">
    <source>
        <dbReference type="EMBL" id="KGM49556.1"/>
    </source>
</evidence>
<keyword evidence="2" id="KW-1185">Reference proteome</keyword>
<dbReference type="AlphaFoldDB" id="A0A0A0EEZ8"/>
<sequence>MARQGWHILRDAEAVTLARHLPVRFDLRVDDVLTADRPVSRSAVAHQVRQDMWRALRHVRGLSPVVLVARSGDDLRIAAGGRLDRTGAAGGAEARIAAVLADPANRRRWLAHAGRRAHV</sequence>
<dbReference type="RefSeq" id="WP_043746614.1">
    <property type="nucleotide sequence ID" value="NZ_AQQX01000002.1"/>
</dbReference>
<reference evidence="1 2" key="1">
    <citation type="journal article" date="2015" name="Antonie Van Leeuwenhoek">
        <title>Pseudooceanicola atlanticus gen. nov. sp. nov., isolated from surface seawater of the Atlantic Ocean and reclassification of Oceanicola batsensis, Oceanicola marinus, Oceanicola nitratireducens, Oceanicola nanhaiensis, Oceanicola antarcticus and Oceanicola flagellatus, as Pseudooceanicola batsensis comb. nov., Pseudooceanicola marinus comb. nov., Pseudooceanicola nitratireducens comb. nov., Pseudooceanicola nanhaiensis comb. nov., Pseudooceanicola antarcticus comb. nov., and Pseudooceanicola flagellatus comb. nov.</title>
        <authorList>
            <person name="Lai Q."/>
            <person name="Li G."/>
            <person name="Liu X."/>
            <person name="Du Y."/>
            <person name="Sun F."/>
            <person name="Shao Z."/>
        </authorList>
    </citation>
    <scope>NUCLEOTIDE SEQUENCE [LARGE SCALE GENOMIC DNA]</scope>
    <source>
        <strain evidence="1 2">22II-s11g</strain>
    </source>
</reference>
<dbReference type="eggNOG" id="COG1917">
    <property type="taxonomic scope" value="Bacteria"/>
</dbReference>
<protein>
    <submittedName>
        <fullName evidence="1">Uncharacterized protein</fullName>
    </submittedName>
</protein>
<evidence type="ECO:0000313" key="2">
    <source>
        <dbReference type="Proteomes" id="UP000030004"/>
    </source>
</evidence>
<dbReference type="OrthoDB" id="7658483at2"/>
<proteinExistence type="predicted"/>
<name>A0A0A0EEZ8_9RHOB</name>
<comment type="caution">
    <text evidence="1">The sequence shown here is derived from an EMBL/GenBank/DDBJ whole genome shotgun (WGS) entry which is preliminary data.</text>
</comment>
<accession>A0A0A0EEZ8</accession>
<dbReference type="Proteomes" id="UP000030004">
    <property type="component" value="Unassembled WGS sequence"/>
</dbReference>